<proteinExistence type="predicted"/>
<dbReference type="AlphaFoldDB" id="A0A151T589"/>
<protein>
    <submittedName>
        <fullName evidence="1">Uncharacterized protein</fullName>
    </submittedName>
</protein>
<keyword evidence="2" id="KW-1185">Reference proteome</keyword>
<gene>
    <name evidence="1" type="ORF">KK1_016744</name>
</gene>
<evidence type="ECO:0000313" key="2">
    <source>
        <dbReference type="Proteomes" id="UP000075243"/>
    </source>
</evidence>
<dbReference type="Proteomes" id="UP000075243">
    <property type="component" value="Chromosome 8"/>
</dbReference>
<dbReference type="Gramene" id="C.cajan_16269.t">
    <property type="protein sequence ID" value="C.cajan_16269.t"/>
    <property type="gene ID" value="C.cajan_16269"/>
</dbReference>
<sequence>KELATNSTIRVVQPHKKLHQFAPFIICSTSADCITIGAVIGCDCHLILSQASNVSLNLKNSWCMTLRETILKIFPNFMSSVIENNTVYNIGC</sequence>
<organism evidence="1 2">
    <name type="scientific">Cajanus cajan</name>
    <name type="common">Pigeon pea</name>
    <name type="synonym">Cajanus indicus</name>
    <dbReference type="NCBI Taxonomy" id="3821"/>
    <lineage>
        <taxon>Eukaryota</taxon>
        <taxon>Viridiplantae</taxon>
        <taxon>Streptophyta</taxon>
        <taxon>Embryophyta</taxon>
        <taxon>Tracheophyta</taxon>
        <taxon>Spermatophyta</taxon>
        <taxon>Magnoliopsida</taxon>
        <taxon>eudicotyledons</taxon>
        <taxon>Gunneridae</taxon>
        <taxon>Pentapetalae</taxon>
        <taxon>rosids</taxon>
        <taxon>fabids</taxon>
        <taxon>Fabales</taxon>
        <taxon>Fabaceae</taxon>
        <taxon>Papilionoideae</taxon>
        <taxon>50 kb inversion clade</taxon>
        <taxon>NPAAA clade</taxon>
        <taxon>indigoferoid/millettioid clade</taxon>
        <taxon>Phaseoleae</taxon>
        <taxon>Cajanus</taxon>
    </lineage>
</organism>
<dbReference type="OMA" id="NTICNIR"/>
<reference evidence="1 2" key="1">
    <citation type="journal article" date="2012" name="Nat. Biotechnol.">
        <title>Draft genome sequence of pigeonpea (Cajanus cajan), an orphan legume crop of resource-poor farmers.</title>
        <authorList>
            <person name="Varshney R.K."/>
            <person name="Chen W."/>
            <person name="Li Y."/>
            <person name="Bharti A.K."/>
            <person name="Saxena R.K."/>
            <person name="Schlueter J.A."/>
            <person name="Donoghue M.T."/>
            <person name="Azam S."/>
            <person name="Fan G."/>
            <person name="Whaley A.M."/>
            <person name="Farmer A.D."/>
            <person name="Sheridan J."/>
            <person name="Iwata A."/>
            <person name="Tuteja R."/>
            <person name="Penmetsa R.V."/>
            <person name="Wu W."/>
            <person name="Upadhyaya H.D."/>
            <person name="Yang S.P."/>
            <person name="Shah T."/>
            <person name="Saxena K.B."/>
            <person name="Michael T."/>
            <person name="McCombie W.R."/>
            <person name="Yang B."/>
            <person name="Zhang G."/>
            <person name="Yang H."/>
            <person name="Wang J."/>
            <person name="Spillane C."/>
            <person name="Cook D.R."/>
            <person name="May G.D."/>
            <person name="Xu X."/>
            <person name="Jackson S.A."/>
        </authorList>
    </citation>
    <scope>NUCLEOTIDE SEQUENCE [LARGE SCALE GENOMIC DNA]</scope>
    <source>
        <strain evidence="2">cv. Asha</strain>
    </source>
</reference>
<name>A0A151T589_CAJCA</name>
<feature type="non-terminal residue" evidence="1">
    <location>
        <position position="1"/>
    </location>
</feature>
<accession>A0A151T589</accession>
<dbReference type="EMBL" id="CM003610">
    <property type="protein sequence ID" value="KYP62219.1"/>
    <property type="molecule type" value="Genomic_DNA"/>
</dbReference>
<evidence type="ECO:0000313" key="1">
    <source>
        <dbReference type="EMBL" id="KYP62219.1"/>
    </source>
</evidence>